<evidence type="ECO:0000313" key="2">
    <source>
        <dbReference type="EMBL" id="CAR98559.1"/>
    </source>
</evidence>
<feature type="transmembrane region" description="Helical" evidence="1">
    <location>
        <begin position="382"/>
        <end position="403"/>
    </location>
</feature>
<reference evidence="2 3" key="1">
    <citation type="journal article" date="2003" name="PLoS Biol.">
        <title>The genome sequence of Caenorhabditis briggsae: a platform for comparative genomics.</title>
        <authorList>
            <person name="Stein L.D."/>
            <person name="Bao Z."/>
            <person name="Blasiar D."/>
            <person name="Blumenthal T."/>
            <person name="Brent M.R."/>
            <person name="Chen N."/>
            <person name="Chinwalla A."/>
            <person name="Clarke L."/>
            <person name="Clee C."/>
            <person name="Coghlan A."/>
            <person name="Coulson A."/>
            <person name="D'Eustachio P."/>
            <person name="Fitch D.H."/>
            <person name="Fulton L.A."/>
            <person name="Fulton R.E."/>
            <person name="Griffiths-Jones S."/>
            <person name="Harris T.W."/>
            <person name="Hillier L.W."/>
            <person name="Kamath R."/>
            <person name="Kuwabara P.E."/>
            <person name="Mardis E.R."/>
            <person name="Marra M.A."/>
            <person name="Miner T.L."/>
            <person name="Minx P."/>
            <person name="Mullikin J.C."/>
            <person name="Plumb R.W."/>
            <person name="Rogers J."/>
            <person name="Schein J.E."/>
            <person name="Sohrmann M."/>
            <person name="Spieth J."/>
            <person name="Stajich J.E."/>
            <person name="Wei C."/>
            <person name="Willey D."/>
            <person name="Wilson R.K."/>
            <person name="Durbin R."/>
            <person name="Waterston R.H."/>
        </authorList>
    </citation>
    <scope>NUCLEOTIDE SEQUENCE [LARGE SCALE GENOMIC DNA]</scope>
    <source>
        <strain evidence="2 3">AF16</strain>
    </source>
</reference>
<dbReference type="EMBL" id="HE601438">
    <property type="protein sequence ID" value="CAR98559.1"/>
    <property type="molecule type" value="Genomic_DNA"/>
</dbReference>
<evidence type="ECO:0000256" key="1">
    <source>
        <dbReference type="SAM" id="Phobius"/>
    </source>
</evidence>
<dbReference type="WormBase" id="CBG25594">
    <property type="protein sequence ID" value="CBP48721"/>
    <property type="gene ID" value="WBGene00087008"/>
</dbReference>
<dbReference type="AlphaFoldDB" id="B6IF79"/>
<organism evidence="2 3">
    <name type="scientific">Caenorhabditis briggsae</name>
    <dbReference type="NCBI Taxonomy" id="6238"/>
    <lineage>
        <taxon>Eukaryota</taxon>
        <taxon>Metazoa</taxon>
        <taxon>Ecdysozoa</taxon>
        <taxon>Nematoda</taxon>
        <taxon>Chromadorea</taxon>
        <taxon>Rhabditida</taxon>
        <taxon>Rhabditina</taxon>
        <taxon>Rhabditomorpha</taxon>
        <taxon>Rhabditoidea</taxon>
        <taxon>Rhabditidae</taxon>
        <taxon>Peloderinae</taxon>
        <taxon>Caenorhabditis</taxon>
    </lineage>
</organism>
<sequence length="404" mass="46876">MSLLLKIELCLKIEQCFSRIIPLDIFRRCLECVFTPTKSEYEIKVAKDVDIKNSECYQNPKTIPCPGHCFKTYVESKYYGRNILEGAIFGCSNETLDEEPSKLIIPKKVSMGKLDLEDNYVSLLTEVAHSVKKQFYIVFKKAELISMAYNFVHRQYNVFQICSIICSTCEFYYILFIWSKNSKRNHGKAIQVPVFMLSAIDHALGKTFDSSSLHLLIHPLPRFQRGTVRKSQMHFMRNKNYKLINQILGFSFHQMEMNIGKEVFVPCDENHLNFLPCDGHCVVISVVYERKNKKQSVIVNTSLYSLCLQKSSYISGYITGCSTNLFHVDQPTKPRIFPQYTLVPLYFQDENANMVYKCALRTREKFEERSVHVSQSIGIHDIAFIILFSFLLLILLFAIIVIFR</sequence>
<name>B6IF79_CAEBR</name>
<proteinExistence type="predicted"/>
<dbReference type="HOGENOM" id="CLU_681938_0_0_1"/>
<accession>B6IF79</accession>
<dbReference type="RefSeq" id="XP_045098131.1">
    <property type="nucleotide sequence ID" value="XM_045242400.1"/>
</dbReference>
<dbReference type="CTD" id="68917078"/>
<keyword evidence="1" id="KW-0812">Transmembrane</keyword>
<dbReference type="GeneID" id="68917078"/>
<keyword evidence="3" id="KW-1185">Reference proteome</keyword>
<keyword evidence="1" id="KW-0472">Membrane</keyword>
<keyword evidence="1" id="KW-1133">Transmembrane helix</keyword>
<evidence type="ECO:0000313" key="4">
    <source>
        <dbReference type="WormBase" id="CBG25594"/>
    </source>
</evidence>
<dbReference type="KEGG" id="cbr:CBG_25594"/>
<evidence type="ECO:0000313" key="3">
    <source>
        <dbReference type="Proteomes" id="UP000008549"/>
    </source>
</evidence>
<dbReference type="Proteomes" id="UP000008549">
    <property type="component" value="Unassembled WGS sequence"/>
</dbReference>
<reference evidence="2 3" key="2">
    <citation type="journal article" date="2011" name="PLoS Genet.">
        <title>Caenorhabditis briggsae recombinant inbred line genotypes reveal inter-strain incompatibility and the evolution of recombination.</title>
        <authorList>
            <person name="Ross J.A."/>
            <person name="Koboldt D.C."/>
            <person name="Staisch J.E."/>
            <person name="Chamberlin H.M."/>
            <person name="Gupta B.P."/>
            <person name="Miller R.D."/>
            <person name="Baird S.E."/>
            <person name="Haag E.S."/>
        </authorList>
    </citation>
    <scope>NUCLEOTIDE SEQUENCE [LARGE SCALE GENOMIC DNA]</scope>
    <source>
        <strain evidence="2 3">AF16</strain>
    </source>
</reference>
<protein>
    <submittedName>
        <fullName evidence="2">Protein CBG25594</fullName>
    </submittedName>
</protein>
<dbReference type="InParanoid" id="B6IF79"/>
<gene>
    <name evidence="2 4" type="ORF">CBG25594</name>
    <name evidence="2" type="ORF">CBG_25594</name>
</gene>